<dbReference type="Gene3D" id="3.20.20.60">
    <property type="entry name" value="Phosphoenolpyruvate-binding domains"/>
    <property type="match status" value="1"/>
</dbReference>
<dbReference type="UniPathway" id="UPA00028">
    <property type="reaction ID" value="UER00003"/>
</dbReference>
<dbReference type="NCBIfam" id="NF001452">
    <property type="entry name" value="PRK00311.1"/>
    <property type="match status" value="1"/>
</dbReference>
<name>A0A379FIF5_PROMI</name>
<comment type="subcellular location">
    <subcellularLocation>
        <location evidence="8">Cytoplasm</location>
    </subcellularLocation>
</comment>
<dbReference type="PANTHER" id="PTHR20881">
    <property type="entry name" value="3-METHYL-2-OXOBUTANOATE HYDROXYMETHYLTRANSFERASE"/>
    <property type="match status" value="1"/>
</dbReference>
<dbReference type="InterPro" id="IPR015813">
    <property type="entry name" value="Pyrv/PenolPyrv_kinase-like_dom"/>
</dbReference>
<dbReference type="OMA" id="VLVWTDM"/>
<keyword evidence="5 8" id="KW-0808">Transferase</keyword>
<dbReference type="GO" id="GO:0000287">
    <property type="term" value="F:magnesium ion binding"/>
    <property type="evidence" value="ECO:0007669"/>
    <property type="project" value="TreeGrafter"/>
</dbReference>
<dbReference type="Proteomes" id="UP000254191">
    <property type="component" value="Unassembled WGS sequence"/>
</dbReference>
<dbReference type="PIRSF" id="PIRSF000388">
    <property type="entry name" value="Pantoate_hydroxy_MeTrfase"/>
    <property type="match status" value="1"/>
</dbReference>
<evidence type="ECO:0000256" key="10">
    <source>
        <dbReference type="PIRSR" id="PIRSR000388-2"/>
    </source>
</evidence>
<organism evidence="12 13">
    <name type="scientific">Proteus mirabilis</name>
    <dbReference type="NCBI Taxonomy" id="584"/>
    <lineage>
        <taxon>Bacteria</taxon>
        <taxon>Pseudomonadati</taxon>
        <taxon>Pseudomonadota</taxon>
        <taxon>Gammaproteobacteria</taxon>
        <taxon>Enterobacterales</taxon>
        <taxon>Morganellaceae</taxon>
        <taxon>Proteus</taxon>
    </lineage>
</organism>
<evidence type="ECO:0000256" key="9">
    <source>
        <dbReference type="PIRSR" id="PIRSR000388-1"/>
    </source>
</evidence>
<dbReference type="GO" id="GO:0003864">
    <property type="term" value="F:3-methyl-2-oxobutanoate hydroxymethyltransferase activity"/>
    <property type="evidence" value="ECO:0007669"/>
    <property type="project" value="UniProtKB-UniRule"/>
</dbReference>
<evidence type="ECO:0000256" key="2">
    <source>
        <dbReference type="ARBA" id="ARBA00008676"/>
    </source>
</evidence>
<feature type="binding site" evidence="8 11">
    <location>
        <position position="84"/>
    </location>
    <ligand>
        <name>Mg(2+)</name>
        <dbReference type="ChEBI" id="CHEBI:18420"/>
    </ligand>
</feature>
<dbReference type="EC" id="2.1.2.11" evidence="8"/>
<evidence type="ECO:0000256" key="4">
    <source>
        <dbReference type="ARBA" id="ARBA00022655"/>
    </source>
</evidence>
<keyword evidence="12" id="KW-0489">Methyltransferase</keyword>
<dbReference type="FunFam" id="3.20.20.60:FF:000003">
    <property type="entry name" value="3-methyl-2-oxobutanoate hydroxymethyltransferase"/>
    <property type="match status" value="1"/>
</dbReference>
<dbReference type="EMBL" id="UGTS01000004">
    <property type="protein sequence ID" value="SUC20582.1"/>
    <property type="molecule type" value="Genomic_DNA"/>
</dbReference>
<dbReference type="SMR" id="A0A379FIF5"/>
<evidence type="ECO:0000313" key="13">
    <source>
        <dbReference type="Proteomes" id="UP000254191"/>
    </source>
</evidence>
<feature type="binding site" evidence="8 10">
    <location>
        <position position="84"/>
    </location>
    <ligand>
        <name>3-methyl-2-oxobutanoate</name>
        <dbReference type="ChEBI" id="CHEBI:11851"/>
    </ligand>
</feature>
<keyword evidence="8" id="KW-0963">Cytoplasm</keyword>
<dbReference type="GO" id="GO:0015940">
    <property type="term" value="P:pantothenate biosynthetic process"/>
    <property type="evidence" value="ECO:0007669"/>
    <property type="project" value="UniProtKB-UniRule"/>
</dbReference>
<dbReference type="GO" id="GO:0008168">
    <property type="term" value="F:methyltransferase activity"/>
    <property type="evidence" value="ECO:0007669"/>
    <property type="project" value="UniProtKB-KW"/>
</dbReference>
<comment type="function">
    <text evidence="7 8">Catalyzes the reversible reaction in which hydroxymethyl group from 5,10-methylenetetrahydrofolate is transferred onto alpha-ketoisovalerate to form ketopantoate.</text>
</comment>
<dbReference type="GO" id="GO:0005737">
    <property type="term" value="C:cytoplasm"/>
    <property type="evidence" value="ECO:0007669"/>
    <property type="project" value="UniProtKB-SubCell"/>
</dbReference>
<evidence type="ECO:0000256" key="6">
    <source>
        <dbReference type="ARBA" id="ARBA00022723"/>
    </source>
</evidence>
<comment type="similarity">
    <text evidence="2 8">Belongs to the PanB family.</text>
</comment>
<evidence type="ECO:0000256" key="5">
    <source>
        <dbReference type="ARBA" id="ARBA00022679"/>
    </source>
</evidence>
<dbReference type="GeneID" id="6803541"/>
<reference evidence="12 13" key="1">
    <citation type="submission" date="2018-06" db="EMBL/GenBank/DDBJ databases">
        <authorList>
            <consortium name="Pathogen Informatics"/>
            <person name="Doyle S."/>
        </authorList>
    </citation>
    <scope>NUCLEOTIDE SEQUENCE [LARGE SCALE GENOMIC DNA]</scope>
    <source>
        <strain evidence="12 13">NCTC11938</strain>
    </source>
</reference>
<evidence type="ECO:0000256" key="11">
    <source>
        <dbReference type="PIRSR" id="PIRSR000388-3"/>
    </source>
</evidence>
<dbReference type="AlphaFoldDB" id="A0A379FIF5"/>
<accession>A0A379FIF5</accession>
<dbReference type="KEGG" id="pvl:AOB99_03775"/>
<feature type="binding site" evidence="8 11">
    <location>
        <position position="45"/>
    </location>
    <ligand>
        <name>Mg(2+)</name>
        <dbReference type="ChEBI" id="CHEBI:18420"/>
    </ligand>
</feature>
<evidence type="ECO:0000256" key="7">
    <source>
        <dbReference type="ARBA" id="ARBA00056497"/>
    </source>
</evidence>
<feature type="binding site" evidence="8 11">
    <location>
        <position position="114"/>
    </location>
    <ligand>
        <name>Mg(2+)</name>
        <dbReference type="ChEBI" id="CHEBI:18420"/>
    </ligand>
</feature>
<sequence>MKPVTLSTLNRYKQEKKKFATITAYDASFARLFANEGIPAMLIGDSLGMTLQGHDSTLPVTVEQIAYHTRCVRAGAPNAFLIADMPFMSYSTPEQACLNAAILMQAGANMVKIEGGSWLIPTVKMLTERAVPVCIHLGLTPQSVNVFGGYKVQGREEAAAEQLKQDAMALEAAGAQLAVLECVPVSVAKTITGSLNIPVIGIGAGNVTDGQILVMHDLLGLTPNAPKFSKNFLQEAGSLPEAVRLYVQQVEQKLFPQEQHSFN</sequence>
<evidence type="ECO:0000256" key="1">
    <source>
        <dbReference type="ARBA" id="ARBA00005033"/>
    </source>
</evidence>
<dbReference type="NCBIfam" id="TIGR00222">
    <property type="entry name" value="panB"/>
    <property type="match status" value="1"/>
</dbReference>
<dbReference type="InterPro" id="IPR003700">
    <property type="entry name" value="Pantoate_hydroxy_MeTrfase"/>
</dbReference>
<comment type="catalytic activity">
    <reaction evidence="8">
        <text>(6R)-5,10-methylene-5,6,7,8-tetrahydrofolate + 3-methyl-2-oxobutanoate + H2O = 2-dehydropantoate + (6S)-5,6,7,8-tetrahydrofolate</text>
        <dbReference type="Rhea" id="RHEA:11824"/>
        <dbReference type="ChEBI" id="CHEBI:11561"/>
        <dbReference type="ChEBI" id="CHEBI:11851"/>
        <dbReference type="ChEBI" id="CHEBI:15377"/>
        <dbReference type="ChEBI" id="CHEBI:15636"/>
        <dbReference type="ChEBI" id="CHEBI:57453"/>
        <dbReference type="EC" id="2.1.2.11"/>
    </reaction>
</comment>
<dbReference type="InterPro" id="IPR040442">
    <property type="entry name" value="Pyrv_kinase-like_dom_sf"/>
</dbReference>
<dbReference type="SUPFAM" id="SSF51621">
    <property type="entry name" value="Phosphoenolpyruvate/pyruvate domain"/>
    <property type="match status" value="1"/>
</dbReference>
<feature type="binding site" evidence="8 10">
    <location>
        <position position="112"/>
    </location>
    <ligand>
        <name>3-methyl-2-oxobutanoate</name>
        <dbReference type="ChEBI" id="CHEBI:11851"/>
    </ligand>
</feature>
<dbReference type="CDD" id="cd06557">
    <property type="entry name" value="KPHMT-like"/>
    <property type="match status" value="1"/>
</dbReference>
<evidence type="ECO:0000313" key="12">
    <source>
        <dbReference type="EMBL" id="SUC20582.1"/>
    </source>
</evidence>
<dbReference type="HAMAP" id="MF_00156">
    <property type="entry name" value="PanB"/>
    <property type="match status" value="1"/>
</dbReference>
<protein>
    <recommendedName>
        <fullName evidence="8">3-methyl-2-oxobutanoate hydroxymethyltransferase</fullName>
        <ecNumber evidence="8">2.1.2.11</ecNumber>
    </recommendedName>
    <alternativeName>
        <fullName evidence="8">Ketopantoate hydroxymethyltransferase</fullName>
        <shortName evidence="8">KPHMT</shortName>
    </alternativeName>
</protein>
<gene>
    <name evidence="8 12" type="primary">panB</name>
    <name evidence="12" type="ORF">NCTC11938_01874</name>
</gene>
<comment type="cofactor">
    <cofactor evidence="8 11">
        <name>Mg(2+)</name>
        <dbReference type="ChEBI" id="CHEBI:18420"/>
    </cofactor>
    <text evidence="8 11">Binds 1 Mg(2+) ion per subunit.</text>
</comment>
<feature type="active site" description="Proton acceptor" evidence="8 9">
    <location>
        <position position="181"/>
    </location>
</feature>
<feature type="binding site" evidence="8 10">
    <location>
        <begin position="45"/>
        <end position="46"/>
    </location>
    <ligand>
        <name>3-methyl-2-oxobutanoate</name>
        <dbReference type="ChEBI" id="CHEBI:11851"/>
    </ligand>
</feature>
<comment type="subunit">
    <text evidence="3 8">Homodecamer; pentamer of dimers.</text>
</comment>
<keyword evidence="6 8" id="KW-0479">Metal-binding</keyword>
<dbReference type="GO" id="GO:0032259">
    <property type="term" value="P:methylation"/>
    <property type="evidence" value="ECO:0007669"/>
    <property type="project" value="UniProtKB-KW"/>
</dbReference>
<evidence type="ECO:0000256" key="3">
    <source>
        <dbReference type="ARBA" id="ARBA00011424"/>
    </source>
</evidence>
<evidence type="ECO:0000256" key="8">
    <source>
        <dbReference type="HAMAP-Rule" id="MF_00156"/>
    </source>
</evidence>
<dbReference type="PANTHER" id="PTHR20881:SF0">
    <property type="entry name" value="3-METHYL-2-OXOBUTANOATE HYDROXYMETHYLTRANSFERASE"/>
    <property type="match status" value="1"/>
</dbReference>
<dbReference type="Pfam" id="PF02548">
    <property type="entry name" value="Pantoate_transf"/>
    <property type="match status" value="1"/>
</dbReference>
<dbReference type="RefSeq" id="WP_004247283.1">
    <property type="nucleotide sequence ID" value="NZ_AP026827.1"/>
</dbReference>
<comment type="pathway">
    <text evidence="1 8">Cofactor biosynthesis; (R)-pantothenate biosynthesis; (R)-pantoate from 3-methyl-2-oxobutanoate: step 1/2.</text>
</comment>
<proteinExistence type="inferred from homology"/>
<keyword evidence="8 11" id="KW-0460">Magnesium</keyword>
<keyword evidence="4 8" id="KW-0566">Pantothenate biosynthesis</keyword>